<dbReference type="AlphaFoldDB" id="A0A073AXU9"/>
<keyword evidence="2" id="KW-1185">Reference proteome</keyword>
<accession>A0A073AXU9</accession>
<dbReference type="EMBL" id="JNVU01000029">
    <property type="protein sequence ID" value="KEI44121.1"/>
    <property type="molecule type" value="Genomic_DNA"/>
</dbReference>
<evidence type="ECO:0000313" key="1">
    <source>
        <dbReference type="EMBL" id="KEI44121.1"/>
    </source>
</evidence>
<protein>
    <submittedName>
        <fullName evidence="1">Uncharacterized protein</fullName>
    </submittedName>
</protein>
<evidence type="ECO:0000313" key="2">
    <source>
        <dbReference type="Proteomes" id="UP000031419"/>
    </source>
</evidence>
<dbReference type="eggNOG" id="COG0457">
    <property type="taxonomic scope" value="Bacteria"/>
</dbReference>
<dbReference type="STRING" id="28042.GU90_11630"/>
<dbReference type="RefSeq" id="WP_029719955.1">
    <property type="nucleotide sequence ID" value="NZ_JNVU01000029.1"/>
</dbReference>
<dbReference type="OrthoDB" id="6957847at2"/>
<name>A0A073AXU9_9PSEU</name>
<proteinExistence type="predicted"/>
<organism evidence="1 2">
    <name type="scientific">Saccharopolyspora rectivirgula</name>
    <dbReference type="NCBI Taxonomy" id="28042"/>
    <lineage>
        <taxon>Bacteria</taxon>
        <taxon>Bacillati</taxon>
        <taxon>Actinomycetota</taxon>
        <taxon>Actinomycetes</taxon>
        <taxon>Pseudonocardiales</taxon>
        <taxon>Pseudonocardiaceae</taxon>
        <taxon>Saccharopolyspora</taxon>
    </lineage>
</organism>
<sequence length="143" mass="16603">MTHPGGLGPEGQKELLDELASVLLASAPGNWELIVLEYKCIGRHVEIRVGVKDSNGQPISWEPPAEVDKIFWRLRVGMYREGHGTWFSSFFRMRQPGTYEVFYNWDNEPRWTADAESFAKEQELFPRSDERTPEWFRQRLAGS</sequence>
<gene>
    <name evidence="1" type="ORF">GU90_11630</name>
</gene>
<dbReference type="InterPro" id="IPR036170">
    <property type="entry name" value="YezG-like_sf"/>
</dbReference>
<reference evidence="1 2" key="1">
    <citation type="submission" date="2014-06" db="EMBL/GenBank/DDBJ databases">
        <title>Saccharopolyspora rectivirgula DSM-43113 Genome sequencing.</title>
        <authorList>
            <person name="Barrera C."/>
            <person name="Millon L."/>
            <person name="Rognon B."/>
            <person name="Zaugg C."/>
            <person name="Monod M."/>
        </authorList>
    </citation>
    <scope>NUCLEOTIDE SEQUENCE [LARGE SCALE GENOMIC DNA]</scope>
    <source>
        <strain evidence="1 2">DSM 43113</strain>
    </source>
</reference>
<dbReference type="SUPFAM" id="SSF160424">
    <property type="entry name" value="BH3703-like"/>
    <property type="match status" value="1"/>
</dbReference>
<comment type="caution">
    <text evidence="1">The sequence shown here is derived from an EMBL/GenBank/DDBJ whole genome shotgun (WGS) entry which is preliminary data.</text>
</comment>
<dbReference type="Proteomes" id="UP000031419">
    <property type="component" value="Unassembled WGS sequence"/>
</dbReference>